<comment type="caution">
    <text evidence="1">The sequence shown here is derived from an EMBL/GenBank/DDBJ whole genome shotgun (WGS) entry which is preliminary data.</text>
</comment>
<dbReference type="AlphaFoldDB" id="A0A1G1XZM7"/>
<sequence>MVLYSENSSNVFRRRRRRRPAPQNLSGFAALFDNFKFFFELIITHYSKFFKKNELEKITDLAANSFFRKKGF</sequence>
<accession>A0A1G1XZM7</accession>
<evidence type="ECO:0000313" key="2">
    <source>
        <dbReference type="Proteomes" id="UP000178930"/>
    </source>
</evidence>
<proteinExistence type="predicted"/>
<dbReference type="Proteomes" id="UP000178930">
    <property type="component" value="Unassembled WGS sequence"/>
</dbReference>
<evidence type="ECO:0000313" key="1">
    <source>
        <dbReference type="EMBL" id="OGY45539.1"/>
    </source>
</evidence>
<protein>
    <submittedName>
        <fullName evidence="1">Uncharacterized protein</fullName>
    </submittedName>
</protein>
<reference evidence="1 2" key="1">
    <citation type="journal article" date="2016" name="Nat. Commun.">
        <title>Thousands of microbial genomes shed light on interconnected biogeochemical processes in an aquifer system.</title>
        <authorList>
            <person name="Anantharaman K."/>
            <person name="Brown C.T."/>
            <person name="Hug L.A."/>
            <person name="Sharon I."/>
            <person name="Castelle C.J."/>
            <person name="Probst A.J."/>
            <person name="Thomas B.C."/>
            <person name="Singh A."/>
            <person name="Wilkins M.J."/>
            <person name="Karaoz U."/>
            <person name="Brodie E.L."/>
            <person name="Williams K.H."/>
            <person name="Hubbard S.S."/>
            <person name="Banfield J.F."/>
        </authorList>
    </citation>
    <scope>NUCLEOTIDE SEQUENCE [LARGE SCALE GENOMIC DNA]</scope>
</reference>
<organism evidence="1 2">
    <name type="scientific">Candidatus Buchananbacteria bacterium RIFCSPHIGHO2_01_FULL_39_14</name>
    <dbReference type="NCBI Taxonomy" id="1797532"/>
    <lineage>
        <taxon>Bacteria</taxon>
        <taxon>Candidatus Buchananiibacteriota</taxon>
    </lineage>
</organism>
<gene>
    <name evidence="1" type="ORF">A2729_02010</name>
</gene>
<name>A0A1G1XZM7_9BACT</name>
<dbReference type="EMBL" id="MHIB01000002">
    <property type="protein sequence ID" value="OGY45539.1"/>
    <property type="molecule type" value="Genomic_DNA"/>
</dbReference>